<feature type="coiled-coil region" evidence="9">
    <location>
        <begin position="496"/>
        <end position="526"/>
    </location>
</feature>
<keyword evidence="9" id="KW-0175">Coiled coil</keyword>
<evidence type="ECO:0000256" key="6">
    <source>
        <dbReference type="ARBA" id="ARBA00022737"/>
    </source>
</evidence>
<dbReference type="GO" id="GO:0022627">
    <property type="term" value="C:cytosolic small ribosomal subunit"/>
    <property type="evidence" value="ECO:0007669"/>
    <property type="project" value="TreeGrafter"/>
</dbReference>
<evidence type="ECO:0000256" key="4">
    <source>
        <dbReference type="ARBA" id="ARBA00022540"/>
    </source>
</evidence>
<evidence type="ECO:0000256" key="1">
    <source>
        <dbReference type="ARBA" id="ARBA00003993"/>
    </source>
</evidence>
<dbReference type="GO" id="GO:0006417">
    <property type="term" value="P:regulation of translation"/>
    <property type="evidence" value="ECO:0007669"/>
    <property type="project" value="UniProtKB-KW"/>
</dbReference>
<evidence type="ECO:0000256" key="5">
    <source>
        <dbReference type="ARBA" id="ARBA00022574"/>
    </source>
</evidence>
<evidence type="ECO:0000256" key="2">
    <source>
        <dbReference type="ARBA" id="ARBA00009573"/>
    </source>
</evidence>
<evidence type="ECO:0000313" key="11">
    <source>
        <dbReference type="Proteomes" id="UP000095287"/>
    </source>
</evidence>
<keyword evidence="5" id="KW-0853">WD repeat</keyword>
<evidence type="ECO:0000313" key="12">
    <source>
        <dbReference type="WBParaSite" id="L893_g12563.t1"/>
    </source>
</evidence>
<evidence type="ECO:0000256" key="9">
    <source>
        <dbReference type="SAM" id="Coils"/>
    </source>
</evidence>
<dbReference type="Proteomes" id="UP000095287">
    <property type="component" value="Unplaced"/>
</dbReference>
<reference evidence="12" key="1">
    <citation type="submission" date="2016-11" db="UniProtKB">
        <authorList>
            <consortium name="WormBaseParasite"/>
        </authorList>
    </citation>
    <scope>IDENTIFICATION</scope>
</reference>
<sequence length="551" mass="61405">MGENLLLAIRGSTGLFVRRGVTNPPNFVLLEEEESKTKTVRTFAFSNSGQYFAYCDCNKTVVLEVASGRTVISEALPRTTNFAFSPRDRICVTYEPYVIYGARTNDDNTPRQPLPNLRFWSLVDGRLLTTLVANKNASWRPQWTEDESTAVRLSGSELHVYKNNNFERFESKLVLKNVQSFEISHGHGNHHLCCYIPGSGGQPAVVQLRKFDEKATLVGNKTFFKCDSVKMKWNLKGTACIVMSLTDVDAANKSYYGESTLYLMTTSGDSCLVNLDKQGPVYAVEWNPNGKEFTVCYGFMPARVCTFNLKGDVIWDNGTQHVNELHYNRFGNILLVCGFGNISSGRMDFYNVDEKKLIVSIKVPNCTQFAWAPDGQHFVTAQTAPRLRFENGYRIWHYTGKLISEVLYAEKEELAQILWRPLPSDALTKFKITELTAEQKAQAGLPVKNSAVNGSPAVAAGAVTKKTGYIPPHLRKANGAGALKPPGAAAVVKPAVSENEKKARNIQKKLDEIEKLKAKLEAGEVLQKNQLAKMDKRDEYIAELEALKISS</sequence>
<accession>A0A1I7Y480</accession>
<dbReference type="AlphaFoldDB" id="A0A1I7Y480"/>
<dbReference type="WBParaSite" id="L893_g12563.t1">
    <property type="protein sequence ID" value="L893_g12563.t1"/>
    <property type="gene ID" value="L893_g12563"/>
</dbReference>
<dbReference type="GO" id="GO:0000049">
    <property type="term" value="F:tRNA binding"/>
    <property type="evidence" value="ECO:0007669"/>
    <property type="project" value="TreeGrafter"/>
</dbReference>
<keyword evidence="11" id="KW-1185">Reference proteome</keyword>
<comment type="function">
    <text evidence="1">Functions in the early steps of protein synthesis of a small number of specific mRNAs. Acts by directing the binding of methionyl-tRNAi to 40S ribosomal subunits. In contrast to the eIF-2 complex, it binds methionyl-tRNAi to 40S subunits in a codon-dependent manner, whereas the eIF-2 complex binds methionyl-tRNAi to 40S subunits in a GTP-dependent manner.</text>
</comment>
<dbReference type="InterPro" id="IPR011387">
    <property type="entry name" value="TIF2A"/>
</dbReference>
<dbReference type="GO" id="GO:0003743">
    <property type="term" value="F:translation initiation factor activity"/>
    <property type="evidence" value="ECO:0007669"/>
    <property type="project" value="UniProtKB-KW"/>
</dbReference>
<dbReference type="InterPro" id="IPR013979">
    <property type="entry name" value="TIF_beta_prop-like"/>
</dbReference>
<dbReference type="GO" id="GO:0043022">
    <property type="term" value="F:ribosome binding"/>
    <property type="evidence" value="ECO:0007669"/>
    <property type="project" value="TreeGrafter"/>
</dbReference>
<dbReference type="InterPro" id="IPR015943">
    <property type="entry name" value="WD40/YVTN_repeat-like_dom_sf"/>
</dbReference>
<keyword evidence="6" id="KW-0677">Repeat</keyword>
<keyword evidence="8" id="KW-0648">Protein biosynthesis</keyword>
<keyword evidence="7" id="KW-0810">Translation regulation</keyword>
<dbReference type="SUPFAM" id="SSF82171">
    <property type="entry name" value="DPP6 N-terminal domain-like"/>
    <property type="match status" value="1"/>
</dbReference>
<evidence type="ECO:0000259" key="10">
    <source>
        <dbReference type="Pfam" id="PF08662"/>
    </source>
</evidence>
<dbReference type="Pfam" id="PF08662">
    <property type="entry name" value="eIF2A"/>
    <property type="match status" value="1"/>
</dbReference>
<keyword evidence="4" id="KW-0396">Initiation factor</keyword>
<evidence type="ECO:0000256" key="3">
    <source>
        <dbReference type="ARBA" id="ARBA00013819"/>
    </source>
</evidence>
<dbReference type="PANTHER" id="PTHR13227:SF0">
    <property type="entry name" value="EUKARYOTIC TRANSLATION INITIATION FACTOR 2A"/>
    <property type="match status" value="1"/>
</dbReference>
<name>A0A1I7Y480_9BILA</name>
<evidence type="ECO:0000256" key="8">
    <source>
        <dbReference type="ARBA" id="ARBA00022917"/>
    </source>
</evidence>
<dbReference type="GO" id="GO:0003729">
    <property type="term" value="F:mRNA binding"/>
    <property type="evidence" value="ECO:0007669"/>
    <property type="project" value="TreeGrafter"/>
</dbReference>
<feature type="domain" description="Translation initiation factor beta propellor-like" evidence="10">
    <location>
        <begin position="221"/>
        <end position="408"/>
    </location>
</feature>
<evidence type="ECO:0000256" key="7">
    <source>
        <dbReference type="ARBA" id="ARBA00022845"/>
    </source>
</evidence>
<protein>
    <recommendedName>
        <fullName evidence="3">Eukaryotic translation initiation factor 2A</fullName>
    </recommendedName>
</protein>
<dbReference type="Gene3D" id="2.130.10.10">
    <property type="entry name" value="YVTN repeat-like/Quinoprotein amine dehydrogenase"/>
    <property type="match status" value="2"/>
</dbReference>
<proteinExistence type="inferred from homology"/>
<organism evidence="11 12">
    <name type="scientific">Steinernema glaseri</name>
    <dbReference type="NCBI Taxonomy" id="37863"/>
    <lineage>
        <taxon>Eukaryota</taxon>
        <taxon>Metazoa</taxon>
        <taxon>Ecdysozoa</taxon>
        <taxon>Nematoda</taxon>
        <taxon>Chromadorea</taxon>
        <taxon>Rhabditida</taxon>
        <taxon>Tylenchina</taxon>
        <taxon>Panagrolaimomorpha</taxon>
        <taxon>Strongyloidoidea</taxon>
        <taxon>Steinernematidae</taxon>
        <taxon>Steinernema</taxon>
    </lineage>
</organism>
<dbReference type="PANTHER" id="PTHR13227">
    <property type="entry name" value="EUKARYOTIC TRANSLATION INITIATION FACTOR 2A"/>
    <property type="match status" value="1"/>
</dbReference>
<comment type="similarity">
    <text evidence="2">Belongs to the WD repeat EIF2A family.</text>
</comment>